<sequence>MYSVQGPLSCDIKCAAACVAGCTVTEEVMSVIAAGEGAGMFYAS</sequence>
<organism evidence="1 2">
    <name type="scientific">Lactococcus lactis</name>
    <dbReference type="NCBI Taxonomy" id="1358"/>
    <lineage>
        <taxon>Bacteria</taxon>
        <taxon>Bacillati</taxon>
        <taxon>Bacillota</taxon>
        <taxon>Bacilli</taxon>
        <taxon>Lactobacillales</taxon>
        <taxon>Streptococcaceae</taxon>
        <taxon>Lactococcus</taxon>
    </lineage>
</organism>
<dbReference type="Proteomes" id="UP001152614">
    <property type="component" value="Unassembled WGS sequence"/>
</dbReference>
<evidence type="ECO:0000313" key="1">
    <source>
        <dbReference type="EMBL" id="MDG4983778.1"/>
    </source>
</evidence>
<protein>
    <submittedName>
        <fullName evidence="1">Uncharacterized protein</fullName>
    </submittedName>
</protein>
<accession>A0A9X4NIR5</accession>
<evidence type="ECO:0000313" key="2">
    <source>
        <dbReference type="Proteomes" id="UP001152614"/>
    </source>
</evidence>
<dbReference type="EMBL" id="JAOWLY010000005">
    <property type="protein sequence ID" value="MDG4983778.1"/>
    <property type="molecule type" value="Genomic_DNA"/>
</dbReference>
<reference evidence="1" key="2">
    <citation type="journal article" date="2023" name="Food Microbiol.">
        <title>Evaluation of the fermentation potential of lactic acid bacteria isolated from herbs, fruits and vegetables as starter cultures in nut-based milk alternatives.</title>
        <authorList>
            <person name="Huang W."/>
            <person name="Dong A."/>
            <person name="Pham H.T."/>
            <person name="Zhou C."/>
            <person name="Huo Z."/>
            <person name="Watjen A.P."/>
            <person name="Prakash S."/>
            <person name="Bang-Berthelsen C.H."/>
            <person name="Turner M.S."/>
        </authorList>
    </citation>
    <scope>NUCLEOTIDE SEQUENCE</scope>
    <source>
        <strain evidence="1">3</strain>
    </source>
</reference>
<comment type="caution">
    <text evidence="1">The sequence shown here is derived from an EMBL/GenBank/DDBJ whole genome shotgun (WGS) entry which is preliminary data.</text>
</comment>
<dbReference type="AlphaFoldDB" id="A0A9X4NIR5"/>
<gene>
    <name evidence="1" type="ORF">OGZ51_06410</name>
</gene>
<dbReference type="RefSeq" id="WP_278228884.1">
    <property type="nucleotide sequence ID" value="NZ_JAOWLY010000005.1"/>
</dbReference>
<name>A0A9X4NIR5_9LACT</name>
<proteinExistence type="predicted"/>
<reference evidence="1" key="1">
    <citation type="submission" date="2022-10" db="EMBL/GenBank/DDBJ databases">
        <authorList>
            <person name="Turner M.S."/>
            <person name="Huang W."/>
        </authorList>
    </citation>
    <scope>NUCLEOTIDE SEQUENCE</scope>
    <source>
        <strain evidence="1">3</strain>
    </source>
</reference>